<keyword evidence="3" id="KW-1185">Reference proteome</keyword>
<proteinExistence type="predicted"/>
<keyword evidence="1" id="KW-0812">Transmembrane</keyword>
<reference evidence="2 3" key="1">
    <citation type="submission" date="2019-08" db="EMBL/GenBank/DDBJ databases">
        <title>In-depth cultivation of the pig gut microbiome towards novel bacterial diversity and tailored functional studies.</title>
        <authorList>
            <person name="Wylensek D."/>
            <person name="Hitch T.C.A."/>
            <person name="Clavel T."/>
        </authorList>
    </citation>
    <scope>NUCLEOTIDE SEQUENCE [LARGE SCALE GENOMIC DNA]</scope>
    <source>
        <strain evidence="2 3">WCA-383-APC-5B</strain>
    </source>
</reference>
<dbReference type="EMBL" id="VULX01000002">
    <property type="protein sequence ID" value="MSR90296.1"/>
    <property type="molecule type" value="Genomic_DNA"/>
</dbReference>
<dbReference type="AlphaFoldDB" id="A0A7X2MWE8"/>
<name>A0A7X2MWE8_9CLOT</name>
<evidence type="ECO:0000313" key="2">
    <source>
        <dbReference type="EMBL" id="MSR90296.1"/>
    </source>
</evidence>
<sequence>MEKRKWTSNIKLNVIFVIAVAIGIAEYFFDMYGIQGLYRVFVRGIFGMCMGLIFLCVLTAGLKKLLDSVRENRSKTASIISMIFFQREKRF</sequence>
<gene>
    <name evidence="2" type="ORF">FYJ33_02390</name>
</gene>
<comment type="caution">
    <text evidence="2">The sequence shown here is derived from an EMBL/GenBank/DDBJ whole genome shotgun (WGS) entry which is preliminary data.</text>
</comment>
<feature type="transmembrane region" description="Helical" evidence="1">
    <location>
        <begin position="41"/>
        <end position="62"/>
    </location>
</feature>
<dbReference type="Proteomes" id="UP000460287">
    <property type="component" value="Unassembled WGS sequence"/>
</dbReference>
<accession>A0A7X2MWE8</accession>
<keyword evidence="1" id="KW-0472">Membrane</keyword>
<evidence type="ECO:0000256" key="1">
    <source>
        <dbReference type="SAM" id="Phobius"/>
    </source>
</evidence>
<feature type="transmembrane region" description="Helical" evidence="1">
    <location>
        <begin position="12"/>
        <end position="29"/>
    </location>
</feature>
<organism evidence="2 3">
    <name type="scientific">Inconstantimicrobium porci</name>
    <dbReference type="NCBI Taxonomy" id="2652291"/>
    <lineage>
        <taxon>Bacteria</taxon>
        <taxon>Bacillati</taxon>
        <taxon>Bacillota</taxon>
        <taxon>Clostridia</taxon>
        <taxon>Eubacteriales</taxon>
        <taxon>Clostridiaceae</taxon>
        <taxon>Inconstantimicrobium</taxon>
    </lineage>
</organism>
<keyword evidence="1" id="KW-1133">Transmembrane helix</keyword>
<evidence type="ECO:0000313" key="3">
    <source>
        <dbReference type="Proteomes" id="UP000460287"/>
    </source>
</evidence>
<protein>
    <submittedName>
        <fullName evidence="2">Uncharacterized protein</fullName>
    </submittedName>
</protein>
<dbReference type="RefSeq" id="WP_154530183.1">
    <property type="nucleotide sequence ID" value="NZ_JAQXTV010000087.1"/>
</dbReference>